<feature type="transmembrane region" description="Helical" evidence="7">
    <location>
        <begin position="146"/>
        <end position="176"/>
    </location>
</feature>
<evidence type="ECO:0000313" key="10">
    <source>
        <dbReference type="EMBL" id="MBE1489490.1"/>
    </source>
</evidence>
<comment type="subcellular location">
    <subcellularLocation>
        <location evidence="1">Cell membrane</location>
        <topology evidence="1">Multi-pass membrane protein</topology>
    </subcellularLocation>
</comment>
<evidence type="ECO:0000256" key="3">
    <source>
        <dbReference type="ARBA" id="ARBA00022741"/>
    </source>
</evidence>
<dbReference type="InterPro" id="IPR011527">
    <property type="entry name" value="ABC1_TM_dom"/>
</dbReference>
<dbReference type="Pfam" id="PF00005">
    <property type="entry name" value="ABC_tran"/>
    <property type="match status" value="1"/>
</dbReference>
<reference evidence="10" key="1">
    <citation type="submission" date="2020-10" db="EMBL/GenBank/DDBJ databases">
        <title>Sequencing the genomes of 1000 actinobacteria strains.</title>
        <authorList>
            <person name="Klenk H.-P."/>
        </authorList>
    </citation>
    <scope>NUCLEOTIDE SEQUENCE</scope>
    <source>
        <strain evidence="10">DSM 46832</strain>
    </source>
</reference>
<evidence type="ECO:0000259" key="9">
    <source>
        <dbReference type="PROSITE" id="PS50929"/>
    </source>
</evidence>
<dbReference type="Gene3D" id="1.20.1560.10">
    <property type="entry name" value="ABC transporter type 1, transmembrane domain"/>
    <property type="match status" value="1"/>
</dbReference>
<dbReference type="GO" id="GO:0034040">
    <property type="term" value="F:ATPase-coupled lipid transmembrane transporter activity"/>
    <property type="evidence" value="ECO:0007669"/>
    <property type="project" value="TreeGrafter"/>
</dbReference>
<name>A0A927ME89_9ACTN</name>
<dbReference type="GO" id="GO:0140359">
    <property type="term" value="F:ABC-type transporter activity"/>
    <property type="evidence" value="ECO:0007669"/>
    <property type="project" value="InterPro"/>
</dbReference>
<evidence type="ECO:0000256" key="5">
    <source>
        <dbReference type="ARBA" id="ARBA00022989"/>
    </source>
</evidence>
<dbReference type="InterPro" id="IPR027417">
    <property type="entry name" value="P-loop_NTPase"/>
</dbReference>
<dbReference type="GO" id="GO:0005524">
    <property type="term" value="F:ATP binding"/>
    <property type="evidence" value="ECO:0007669"/>
    <property type="project" value="UniProtKB-KW"/>
</dbReference>
<dbReference type="InterPro" id="IPR036640">
    <property type="entry name" value="ABC1_TM_sf"/>
</dbReference>
<proteinExistence type="predicted"/>
<dbReference type="PROSITE" id="PS50929">
    <property type="entry name" value="ABC_TM1F"/>
    <property type="match status" value="1"/>
</dbReference>
<dbReference type="Gene3D" id="3.40.50.300">
    <property type="entry name" value="P-loop containing nucleotide triphosphate hydrolases"/>
    <property type="match status" value="1"/>
</dbReference>
<gene>
    <name evidence="10" type="ORF">H4W31_005128</name>
</gene>
<dbReference type="PROSITE" id="PS51257">
    <property type="entry name" value="PROKAR_LIPOPROTEIN"/>
    <property type="match status" value="1"/>
</dbReference>
<evidence type="ECO:0000256" key="2">
    <source>
        <dbReference type="ARBA" id="ARBA00022692"/>
    </source>
</evidence>
<accession>A0A927ME89</accession>
<keyword evidence="2 7" id="KW-0812">Transmembrane</keyword>
<keyword evidence="6 7" id="KW-0472">Membrane</keyword>
<feature type="transmembrane region" description="Helical" evidence="7">
    <location>
        <begin position="243"/>
        <end position="268"/>
    </location>
</feature>
<evidence type="ECO:0000256" key="1">
    <source>
        <dbReference type="ARBA" id="ARBA00004651"/>
    </source>
</evidence>
<dbReference type="InterPro" id="IPR003439">
    <property type="entry name" value="ABC_transporter-like_ATP-bd"/>
</dbReference>
<protein>
    <submittedName>
        <fullName evidence="10">ATP-binding cassette subfamily B protein</fullName>
    </submittedName>
</protein>
<comment type="caution">
    <text evidence="10">The sequence shown here is derived from an EMBL/GenBank/DDBJ whole genome shotgun (WGS) entry which is preliminary data.</text>
</comment>
<dbReference type="RefSeq" id="WP_318783397.1">
    <property type="nucleotide sequence ID" value="NZ_JADBEB010000001.1"/>
</dbReference>
<evidence type="ECO:0000256" key="6">
    <source>
        <dbReference type="ARBA" id="ARBA00023136"/>
    </source>
</evidence>
<feature type="transmembrane region" description="Helical" evidence="7">
    <location>
        <begin position="12"/>
        <end position="35"/>
    </location>
</feature>
<dbReference type="SUPFAM" id="SSF52540">
    <property type="entry name" value="P-loop containing nucleoside triphosphate hydrolases"/>
    <property type="match status" value="1"/>
</dbReference>
<dbReference type="EMBL" id="JADBEB010000001">
    <property type="protein sequence ID" value="MBE1489490.1"/>
    <property type="molecule type" value="Genomic_DNA"/>
</dbReference>
<feature type="transmembrane region" description="Helical" evidence="7">
    <location>
        <begin position="274"/>
        <end position="295"/>
    </location>
</feature>
<evidence type="ECO:0000259" key="8">
    <source>
        <dbReference type="PROSITE" id="PS50893"/>
    </source>
</evidence>
<feature type="transmembrane region" description="Helical" evidence="7">
    <location>
        <begin position="55"/>
        <end position="76"/>
    </location>
</feature>
<evidence type="ECO:0000256" key="7">
    <source>
        <dbReference type="SAM" id="Phobius"/>
    </source>
</evidence>
<dbReference type="SUPFAM" id="SSF90123">
    <property type="entry name" value="ABC transporter transmembrane region"/>
    <property type="match status" value="1"/>
</dbReference>
<dbReference type="SMART" id="SM00382">
    <property type="entry name" value="AAA"/>
    <property type="match status" value="1"/>
</dbReference>
<dbReference type="AlphaFoldDB" id="A0A927ME89"/>
<dbReference type="PANTHER" id="PTHR24221">
    <property type="entry name" value="ATP-BINDING CASSETTE SUB-FAMILY B"/>
    <property type="match status" value="1"/>
</dbReference>
<evidence type="ECO:0000256" key="4">
    <source>
        <dbReference type="ARBA" id="ARBA00022840"/>
    </source>
</evidence>
<feature type="domain" description="ABC transmembrane type-1" evidence="9">
    <location>
        <begin position="136"/>
        <end position="307"/>
    </location>
</feature>
<dbReference type="InterPro" id="IPR039421">
    <property type="entry name" value="Type_1_exporter"/>
</dbReference>
<dbReference type="PROSITE" id="PS50893">
    <property type="entry name" value="ABC_TRANSPORTER_2"/>
    <property type="match status" value="1"/>
</dbReference>
<dbReference type="PANTHER" id="PTHR24221:SF646">
    <property type="entry name" value="HAEMOLYSIN SECRETION ATP-BINDING PROTEIN"/>
    <property type="match status" value="1"/>
</dbReference>
<organism evidence="10 11">
    <name type="scientific">Plantactinospora soyae</name>
    <dbReference type="NCBI Taxonomy" id="1544732"/>
    <lineage>
        <taxon>Bacteria</taxon>
        <taxon>Bacillati</taxon>
        <taxon>Actinomycetota</taxon>
        <taxon>Actinomycetes</taxon>
        <taxon>Micromonosporales</taxon>
        <taxon>Micromonosporaceae</taxon>
        <taxon>Plantactinospora</taxon>
    </lineage>
</organism>
<dbReference type="GO" id="GO:0016887">
    <property type="term" value="F:ATP hydrolysis activity"/>
    <property type="evidence" value="ECO:0007669"/>
    <property type="project" value="InterPro"/>
</dbReference>
<feature type="domain" description="ABC transporter" evidence="8">
    <location>
        <begin position="346"/>
        <end position="592"/>
    </location>
</feature>
<keyword evidence="4 10" id="KW-0067">ATP-binding</keyword>
<dbReference type="GO" id="GO:0005886">
    <property type="term" value="C:plasma membrane"/>
    <property type="evidence" value="ECO:0007669"/>
    <property type="project" value="UniProtKB-SubCell"/>
</dbReference>
<keyword evidence="5 7" id="KW-1133">Transmembrane helix</keyword>
<dbReference type="Proteomes" id="UP000649753">
    <property type="component" value="Unassembled WGS sequence"/>
</dbReference>
<evidence type="ECO:0000313" key="11">
    <source>
        <dbReference type="Proteomes" id="UP000649753"/>
    </source>
</evidence>
<sequence>MTRYPRLWWRLLRLCFVHYPGLTAAAFACRLLSLVTVPATGLALRSALDSSTAGVLHAAILGAVGAAAAHTVNVTVEYLGNSVKINLVDRAGLLVLDAEILRDVCGIETMDHLERGDFLDRVDLLRGASWGVLASAWNALDAMVNVVRLAIIFILLSTVSPLLLLLLAFAVIPLWFDTRGRRAVIRTETETAEDMRFQRHLFDLATDAASGKEIRVTGAGPELIRRQAAAFRAAHEARFRAQLVGAAWTAGGWTIFTLGFAGALALVVHDAAGGAGSIGDVVLAIAIATSLRGLVQQAVTRSVLTASSAVLLEPYLWLRDYAARERGHGDDRAAGAAVPRTLRDGIRLEHLTYRYPGSDRAALDDVTAHFPAGSVVAIVGEYGSGKSTLVKVLCKFHRPSSGRILLDGTDLADLDGTSWWARLAVTFQDFGRYHTLLGEAVGLGDLPHLGSRSRILEAVSAADADGLIERLPNGLATPLGREFGGWELSEGQWQKIGLARACMRHEPLLFVLDEPTASLDAPSERAIFEHYVRRARHLAARTGAVTVIVSHRFSTVSGADLILVMQGGRLVETGRHESLLAAGGVYAELYEISSRAYTLD</sequence>
<keyword evidence="3" id="KW-0547">Nucleotide-binding</keyword>
<dbReference type="InterPro" id="IPR003593">
    <property type="entry name" value="AAA+_ATPase"/>
</dbReference>
<keyword evidence="11" id="KW-1185">Reference proteome</keyword>